<evidence type="ECO:0000313" key="9">
    <source>
        <dbReference type="Proteomes" id="UP000318582"/>
    </source>
</evidence>
<dbReference type="Pfam" id="PF17832">
    <property type="entry name" value="Pre-PUA"/>
    <property type="match status" value="1"/>
</dbReference>
<organism evidence="8 9">
    <name type="scientific">Powellomyces hirtus</name>
    <dbReference type="NCBI Taxonomy" id="109895"/>
    <lineage>
        <taxon>Eukaryota</taxon>
        <taxon>Fungi</taxon>
        <taxon>Fungi incertae sedis</taxon>
        <taxon>Chytridiomycota</taxon>
        <taxon>Chytridiomycota incertae sedis</taxon>
        <taxon>Chytridiomycetes</taxon>
        <taxon>Spizellomycetales</taxon>
        <taxon>Powellomycetaceae</taxon>
        <taxon>Powellomyces</taxon>
    </lineage>
</organism>
<dbReference type="SMART" id="SM00359">
    <property type="entry name" value="PUA"/>
    <property type="match status" value="1"/>
</dbReference>
<dbReference type="InterPro" id="IPR004521">
    <property type="entry name" value="Uncharacterised_CHP00451"/>
</dbReference>
<feature type="domain" description="PUA" evidence="7">
    <location>
        <begin position="93"/>
        <end position="172"/>
    </location>
</feature>
<name>A0A507DU34_9FUNG</name>
<sequence>MFKKFSPKDDVSGKSKVKSSVQRGIRSKILEQYPALNPYIEELMPKKDPLILVKCHDRLNVVMVNDQLLFFNHHDGPYFPTLQILHKFPDIMPQVQVDRGAIKFVLSGANIMCPGLTSKGARIDVDLPVDTPVAVLAEGKEHALALGELKMSTQDIKSINKGVGVELVHFINDGLWHAKIEA</sequence>
<comment type="similarity">
    <text evidence="4 6">Belongs to the TMA20 family.</text>
</comment>
<dbReference type="InterPro" id="IPR041366">
    <property type="entry name" value="Pre-PUA"/>
</dbReference>
<dbReference type="EMBL" id="QEAQ01000139">
    <property type="protein sequence ID" value="TPX54782.1"/>
    <property type="molecule type" value="Genomic_DNA"/>
</dbReference>
<dbReference type="NCBIfam" id="TIGR00451">
    <property type="entry name" value="unchar_dom_2"/>
    <property type="match status" value="1"/>
</dbReference>
<reference evidence="8 9" key="1">
    <citation type="journal article" date="2019" name="Sci. Rep.">
        <title>Comparative genomics of chytrid fungi reveal insights into the obligate biotrophic and pathogenic lifestyle of Synchytrium endobioticum.</title>
        <authorList>
            <person name="van de Vossenberg B.T.L.H."/>
            <person name="Warris S."/>
            <person name="Nguyen H.D.T."/>
            <person name="van Gent-Pelzer M.P.E."/>
            <person name="Joly D.L."/>
            <person name="van de Geest H.C."/>
            <person name="Bonants P.J.M."/>
            <person name="Smith D.S."/>
            <person name="Levesque C.A."/>
            <person name="van der Lee T.A.J."/>
        </authorList>
    </citation>
    <scope>NUCLEOTIDE SEQUENCE [LARGE SCALE GENOMIC DNA]</scope>
    <source>
        <strain evidence="8 9">CBS 809.83</strain>
    </source>
</reference>
<dbReference type="GO" id="GO:0003723">
    <property type="term" value="F:RNA binding"/>
    <property type="evidence" value="ECO:0007669"/>
    <property type="project" value="InterPro"/>
</dbReference>
<keyword evidence="9" id="KW-1185">Reference proteome</keyword>
<keyword evidence="2 6" id="KW-0963">Cytoplasm</keyword>
<dbReference type="PANTHER" id="PTHR22798">
    <property type="entry name" value="MCT-1 PROTEIN"/>
    <property type="match status" value="1"/>
</dbReference>
<evidence type="ECO:0000256" key="6">
    <source>
        <dbReference type="PIRNR" id="PIRNR005067"/>
    </source>
</evidence>
<dbReference type="CDD" id="cd11609">
    <property type="entry name" value="MCT1_N"/>
    <property type="match status" value="1"/>
</dbReference>
<accession>A0A507DU34</accession>
<evidence type="ECO:0000256" key="4">
    <source>
        <dbReference type="ARBA" id="ARBA00061046"/>
    </source>
</evidence>
<evidence type="ECO:0000259" key="7">
    <source>
        <dbReference type="SMART" id="SM00359"/>
    </source>
</evidence>
<dbReference type="PANTHER" id="PTHR22798:SF0">
    <property type="entry name" value="MALIGNANT T-CELL-AMPLIFIED SEQUENCE 1"/>
    <property type="match status" value="1"/>
</dbReference>
<protein>
    <recommendedName>
        <fullName evidence="5 6">Translation machinery-associated protein 20</fullName>
    </recommendedName>
</protein>
<dbReference type="CDD" id="cd21155">
    <property type="entry name" value="PUA_MCTS-1-like"/>
    <property type="match status" value="1"/>
</dbReference>
<evidence type="ECO:0000313" key="8">
    <source>
        <dbReference type="EMBL" id="TPX54782.1"/>
    </source>
</evidence>
<evidence type="ECO:0000256" key="2">
    <source>
        <dbReference type="ARBA" id="ARBA00022490"/>
    </source>
</evidence>
<dbReference type="InterPro" id="IPR015947">
    <property type="entry name" value="PUA-like_sf"/>
</dbReference>
<dbReference type="GO" id="GO:0001731">
    <property type="term" value="P:formation of translation preinitiation complex"/>
    <property type="evidence" value="ECO:0007669"/>
    <property type="project" value="TreeGrafter"/>
</dbReference>
<evidence type="ECO:0000256" key="3">
    <source>
        <dbReference type="ARBA" id="ARBA00060251"/>
    </source>
</evidence>
<dbReference type="FunFam" id="3.10.400.20:FF:000001">
    <property type="entry name" value="Malignant T-cell-amplified sequence 1"/>
    <property type="match status" value="1"/>
</dbReference>
<comment type="function">
    <text evidence="3 6">Involved in translation.</text>
</comment>
<dbReference type="GO" id="GO:0005737">
    <property type="term" value="C:cytoplasm"/>
    <property type="evidence" value="ECO:0007669"/>
    <property type="project" value="UniProtKB-SubCell"/>
</dbReference>
<dbReference type="Gene3D" id="3.10.400.20">
    <property type="match status" value="1"/>
</dbReference>
<dbReference type="STRING" id="109895.A0A507DU34"/>
<dbReference type="PROSITE" id="PS50890">
    <property type="entry name" value="PUA"/>
    <property type="match status" value="1"/>
</dbReference>
<comment type="subcellular location">
    <subcellularLocation>
        <location evidence="1 6">Cytoplasm</location>
    </subcellularLocation>
</comment>
<dbReference type="Proteomes" id="UP000318582">
    <property type="component" value="Unassembled WGS sequence"/>
</dbReference>
<dbReference type="Pfam" id="PF01472">
    <property type="entry name" value="PUA"/>
    <property type="match status" value="1"/>
</dbReference>
<gene>
    <name evidence="8" type="ORF">PhCBS80983_g05752</name>
</gene>
<dbReference type="PIRSF" id="PIRSF005067">
    <property type="entry name" value="Tma_RNA-bind_prd"/>
    <property type="match status" value="1"/>
</dbReference>
<dbReference type="AlphaFoldDB" id="A0A507DU34"/>
<proteinExistence type="inferred from homology"/>
<evidence type="ECO:0000256" key="1">
    <source>
        <dbReference type="ARBA" id="ARBA00004496"/>
    </source>
</evidence>
<dbReference type="InterPro" id="IPR002478">
    <property type="entry name" value="PUA"/>
</dbReference>
<comment type="caution">
    <text evidence="8">The sequence shown here is derived from an EMBL/GenBank/DDBJ whole genome shotgun (WGS) entry which is preliminary data.</text>
</comment>
<evidence type="ECO:0000256" key="5">
    <source>
        <dbReference type="ARBA" id="ARBA00070056"/>
    </source>
</evidence>
<dbReference type="InterPro" id="IPR016437">
    <property type="entry name" value="MCT-1/Tma20"/>
</dbReference>
<dbReference type="SUPFAM" id="SSF88697">
    <property type="entry name" value="PUA domain-like"/>
    <property type="match status" value="1"/>
</dbReference>